<protein>
    <recommendedName>
        <fullName evidence="3">Peptidase C51 domain-containing protein</fullName>
    </recommendedName>
</protein>
<dbReference type="HOGENOM" id="CLU_1084794_0_0_5"/>
<evidence type="ECO:0000259" key="3">
    <source>
        <dbReference type="PROSITE" id="PS50911"/>
    </source>
</evidence>
<dbReference type="Pfam" id="PF05257">
    <property type="entry name" value="CHAP"/>
    <property type="match status" value="1"/>
</dbReference>
<evidence type="ECO:0000256" key="1">
    <source>
        <dbReference type="SAM" id="MobiDB-lite"/>
    </source>
</evidence>
<evidence type="ECO:0000256" key="2">
    <source>
        <dbReference type="SAM" id="SignalP"/>
    </source>
</evidence>
<keyword evidence="2" id="KW-0732">Signal</keyword>
<dbReference type="InterPro" id="IPR007921">
    <property type="entry name" value="CHAP_dom"/>
</dbReference>
<keyword evidence="5" id="KW-1185">Reference proteome</keyword>
<feature type="chain" id="PRO_5004213138" description="Peptidase C51 domain-containing protein" evidence="2">
    <location>
        <begin position="21"/>
        <end position="256"/>
    </location>
</feature>
<dbReference type="KEGG" id="eli:ELI_01090"/>
<dbReference type="Gene3D" id="3.90.1720.10">
    <property type="entry name" value="endopeptidase domain like (from Nostoc punctiforme)"/>
    <property type="match status" value="1"/>
</dbReference>
<dbReference type="eggNOG" id="COG3942">
    <property type="taxonomic scope" value="Bacteria"/>
</dbReference>
<dbReference type="RefSeq" id="WP_011413186.1">
    <property type="nucleotide sequence ID" value="NC_007722.1"/>
</dbReference>
<dbReference type="Proteomes" id="UP000008808">
    <property type="component" value="Chromosome"/>
</dbReference>
<dbReference type="SUPFAM" id="SSF54001">
    <property type="entry name" value="Cysteine proteinases"/>
    <property type="match status" value="1"/>
</dbReference>
<dbReference type="EMBL" id="CP000157">
    <property type="protein sequence ID" value="ABC62310.1"/>
    <property type="molecule type" value="Genomic_DNA"/>
</dbReference>
<organism evidence="4 5">
    <name type="scientific">Erythrobacter litoralis (strain HTCC2594)</name>
    <dbReference type="NCBI Taxonomy" id="314225"/>
    <lineage>
        <taxon>Bacteria</taxon>
        <taxon>Pseudomonadati</taxon>
        <taxon>Pseudomonadota</taxon>
        <taxon>Alphaproteobacteria</taxon>
        <taxon>Sphingomonadales</taxon>
        <taxon>Erythrobacteraceae</taxon>
        <taxon>Erythrobacter/Porphyrobacter group</taxon>
        <taxon>Erythrobacter</taxon>
    </lineage>
</organism>
<feature type="region of interest" description="Disordered" evidence="1">
    <location>
        <begin position="214"/>
        <end position="239"/>
    </location>
</feature>
<reference evidence="5" key="1">
    <citation type="journal article" date="2009" name="J. Bacteriol.">
        <title>Complete genome sequence of Erythrobacter litoralis HTCC2594.</title>
        <authorList>
            <person name="Oh H.M."/>
            <person name="Giovannoni S.J."/>
            <person name="Ferriera S."/>
            <person name="Johnson J."/>
            <person name="Cho J.C."/>
        </authorList>
    </citation>
    <scope>NUCLEOTIDE SEQUENCE [LARGE SCALE GENOMIC DNA]</scope>
    <source>
        <strain evidence="5">HTCC2594</strain>
    </source>
</reference>
<evidence type="ECO:0000313" key="4">
    <source>
        <dbReference type="EMBL" id="ABC62310.1"/>
    </source>
</evidence>
<proteinExistence type="predicted"/>
<gene>
    <name evidence="4" type="ordered locus">ELI_01090</name>
</gene>
<sequence>MKLPLSLCSLVAAASAIGLAAEAPAQARAAEFAPRGGQELPPYLQCVPYAREVSGVSIYGDAHTWWEQAAGRYERGNVPRVGAVMAFRPTGKMRLGHVAAVSKIIDSRTVLLDHANWSPINGRRGQIERNVRAVDVSRDNDWSKVRVWYHPLQGLGKTAWPVHGFIYSKAVINREPFERDIAPQPPVRVAIAKKPSRGFMSAFADVGRHKAKQPAHTAAHVHRPQRAAKPIAERSTAVQQPADPFAAIVSKYDPAR</sequence>
<feature type="domain" description="Peptidase C51" evidence="3">
    <location>
        <begin position="21"/>
        <end position="146"/>
    </location>
</feature>
<dbReference type="InterPro" id="IPR038765">
    <property type="entry name" value="Papain-like_cys_pep_sf"/>
</dbReference>
<evidence type="ECO:0000313" key="5">
    <source>
        <dbReference type="Proteomes" id="UP000008808"/>
    </source>
</evidence>
<dbReference type="AlphaFoldDB" id="Q2NDD1"/>
<dbReference type="STRING" id="314225.ELI_01090"/>
<accession>Q2NDD1</accession>
<feature type="signal peptide" evidence="2">
    <location>
        <begin position="1"/>
        <end position="20"/>
    </location>
</feature>
<feature type="compositionally biased region" description="Basic residues" evidence="1">
    <location>
        <begin position="214"/>
        <end position="226"/>
    </location>
</feature>
<dbReference type="PROSITE" id="PS50911">
    <property type="entry name" value="CHAP"/>
    <property type="match status" value="1"/>
</dbReference>
<name>Q2NDD1_ERYLH</name>